<comment type="caution">
    <text evidence="2">The sequence shown here is derived from an EMBL/GenBank/DDBJ whole genome shotgun (WGS) entry which is preliminary data.</text>
</comment>
<name>K2KEF9_9GAMM</name>
<protein>
    <submittedName>
        <fullName evidence="2">PBS lyase</fullName>
    </submittedName>
</protein>
<dbReference type="EMBL" id="AMRI01000007">
    <property type="protein sequence ID" value="EKE75655.1"/>
    <property type="molecule type" value="Genomic_DNA"/>
</dbReference>
<feature type="signal peptide" evidence="1">
    <location>
        <begin position="1"/>
        <end position="18"/>
    </location>
</feature>
<organism evidence="2 3">
    <name type="scientific">Gallaecimonas xiamenensis 3-C-1</name>
    <dbReference type="NCBI Taxonomy" id="745411"/>
    <lineage>
        <taxon>Bacteria</taxon>
        <taxon>Pseudomonadati</taxon>
        <taxon>Pseudomonadota</taxon>
        <taxon>Gammaproteobacteria</taxon>
        <taxon>Enterobacterales</taxon>
        <taxon>Gallaecimonadaceae</taxon>
        <taxon>Gallaecimonas</taxon>
    </lineage>
</organism>
<sequence>MLKKCLLLTATLSAPLLAAPFEPIDCADDQNLQMEPEKRYQQQKNAHHIEQGGKEAFLKQFTDPEQERVAFKSLDFSRGQYQKTEQGPPFADDLIQFDITPHVTYRIGNALLTGSNFGEFGGELMLLKDNGETRRLAQLNVEDIYRMPFGMVVTSGLAHMSSNAGQIYLINPDFTLTLLYALTGMPRSSYLLPEGDLLINSYVSGTDQKLNHQVLTKDGLLRRVSCIDEDTQK</sequence>
<dbReference type="AlphaFoldDB" id="K2KEF9"/>
<reference evidence="2 3" key="1">
    <citation type="journal article" date="2012" name="J. Bacteriol.">
        <title>Genome Sequence of Gallaecimonas xiamenensis Type Strain 3-C-1.</title>
        <authorList>
            <person name="Lai Q."/>
            <person name="Wang L."/>
            <person name="Wang W."/>
            <person name="Shao Z."/>
        </authorList>
    </citation>
    <scope>NUCLEOTIDE SEQUENCE [LARGE SCALE GENOMIC DNA]</scope>
    <source>
        <strain evidence="2 3">3-C-1</strain>
    </source>
</reference>
<gene>
    <name evidence="2" type="ORF">B3C1_06233</name>
</gene>
<dbReference type="eggNOG" id="COG1413">
    <property type="taxonomic scope" value="Bacteria"/>
</dbReference>
<keyword evidence="3" id="KW-1185">Reference proteome</keyword>
<dbReference type="STRING" id="745411.B3C1_06233"/>
<accession>K2KEF9</accession>
<dbReference type="RefSeq" id="WP_008483642.1">
    <property type="nucleotide sequence ID" value="NZ_AMRI01000007.1"/>
</dbReference>
<dbReference type="GO" id="GO:0016829">
    <property type="term" value="F:lyase activity"/>
    <property type="evidence" value="ECO:0007669"/>
    <property type="project" value="UniProtKB-KW"/>
</dbReference>
<evidence type="ECO:0000256" key="1">
    <source>
        <dbReference type="SAM" id="SignalP"/>
    </source>
</evidence>
<keyword evidence="2" id="KW-0456">Lyase</keyword>
<feature type="chain" id="PRO_5003862856" evidence="1">
    <location>
        <begin position="19"/>
        <end position="233"/>
    </location>
</feature>
<evidence type="ECO:0000313" key="3">
    <source>
        <dbReference type="Proteomes" id="UP000006755"/>
    </source>
</evidence>
<dbReference type="OrthoDB" id="7055541at2"/>
<proteinExistence type="predicted"/>
<keyword evidence="1" id="KW-0732">Signal</keyword>
<evidence type="ECO:0000313" key="2">
    <source>
        <dbReference type="EMBL" id="EKE75655.1"/>
    </source>
</evidence>
<dbReference type="Proteomes" id="UP000006755">
    <property type="component" value="Unassembled WGS sequence"/>
</dbReference>